<evidence type="ECO:0008006" key="4">
    <source>
        <dbReference type="Google" id="ProtNLM"/>
    </source>
</evidence>
<protein>
    <recommendedName>
        <fullName evidence="4">Type II toxin-antitoxin system PemK/MazF family toxin</fullName>
    </recommendedName>
</protein>
<dbReference type="InterPro" id="IPR003477">
    <property type="entry name" value="PemK-like"/>
</dbReference>
<accession>E9RJH9</accession>
<keyword evidence="3" id="KW-0614">Plasmid</keyword>
<dbReference type="RefSeq" id="WP_009968519.1">
    <property type="nucleotide sequence ID" value="NC_015149.1"/>
</dbReference>
<dbReference type="AlphaFoldDB" id="E9RJH9"/>
<dbReference type="EMBL" id="AB615353">
    <property type="protein sequence ID" value="BAJ77074.1"/>
    <property type="molecule type" value="Genomic_DNA"/>
</dbReference>
<evidence type="ECO:0000256" key="1">
    <source>
        <dbReference type="ARBA" id="ARBA00007521"/>
    </source>
</evidence>
<evidence type="ECO:0000256" key="2">
    <source>
        <dbReference type="ARBA" id="ARBA00022649"/>
    </source>
</evidence>
<evidence type="ECO:0000313" key="3">
    <source>
        <dbReference type="EMBL" id="BAJ77074.1"/>
    </source>
</evidence>
<dbReference type="SUPFAM" id="SSF50118">
    <property type="entry name" value="Cell growth inhibitor/plasmid maintenance toxic component"/>
    <property type="match status" value="1"/>
</dbReference>
<dbReference type="SMR" id="E9RJH9"/>
<organism evidence="3">
    <name type="scientific">Bacillus subtilis subsp. natto</name>
    <dbReference type="NCBI Taxonomy" id="86029"/>
    <lineage>
        <taxon>Bacteria</taxon>
        <taxon>Bacillati</taxon>
        <taxon>Bacillota</taxon>
        <taxon>Bacilli</taxon>
        <taxon>Bacillales</taxon>
        <taxon>Bacillaceae</taxon>
        <taxon>Bacillus</taxon>
    </lineage>
</organism>
<dbReference type="Pfam" id="PF02452">
    <property type="entry name" value="PemK_toxin"/>
    <property type="match status" value="1"/>
</dbReference>
<name>E9RJH9_BACNA</name>
<reference evidence="3" key="1">
    <citation type="journal article" date="1997" name="Proc. Natl. Acad. Sci. U.S.A.">
        <title>Experimental surgery to create subgenomes of Bacillus subtilis 168.</title>
        <authorList>
            <person name="Itaya M."/>
            <person name="Tanaka T."/>
        </authorList>
    </citation>
    <scope>NUCLEOTIDE SEQUENCE</scope>
    <source>
        <strain evidence="3">IAM 11631</strain>
        <plasmid evidence="3">pLS32</plasmid>
    </source>
</reference>
<keyword evidence="2" id="KW-1277">Toxin-antitoxin system</keyword>
<reference evidence="3" key="2">
    <citation type="submission" date="2011-02" db="EMBL/GenBank/DDBJ databases">
        <title>Genetic factors for stable replication of pLS32 in Bacillus subtilis.</title>
        <authorList>
            <person name="Itaya M."/>
        </authorList>
    </citation>
    <scope>NUCLEOTIDE SEQUENCE</scope>
    <source>
        <strain evidence="3">IAM 11631</strain>
        <plasmid evidence="3">pLS32</plasmid>
    </source>
</reference>
<dbReference type="InterPro" id="IPR011067">
    <property type="entry name" value="Plasmid_toxin/cell-grow_inhib"/>
</dbReference>
<dbReference type="Gene3D" id="2.30.30.110">
    <property type="match status" value="1"/>
</dbReference>
<comment type="similarity">
    <text evidence="1">Belongs to the PemK/MazF family.</text>
</comment>
<sequence>MSNHSKGDIWMYHDPDSGKRRPGIIVGYSGPNEFDVTIAKLSSQPPRTKFDLVLENWKEIELIKPSIVRTNKLYTINANRLIFKVGKIEGEQLKWITDSVVNYIIGESH</sequence>
<proteinExistence type="inferred from homology"/>
<dbReference type="GO" id="GO:0003677">
    <property type="term" value="F:DNA binding"/>
    <property type="evidence" value="ECO:0007669"/>
    <property type="project" value="InterPro"/>
</dbReference>
<geneLocation type="plasmid" evidence="3">
    <name>pLS32</name>
</geneLocation>